<dbReference type="EMBL" id="MHRP01000001">
    <property type="protein sequence ID" value="OHA28068.1"/>
    <property type="molecule type" value="Genomic_DNA"/>
</dbReference>
<protein>
    <submittedName>
        <fullName evidence="1">Uncharacterized protein</fullName>
    </submittedName>
</protein>
<organism evidence="1 2">
    <name type="scientific">Candidatus Taylorbacteria bacterium RIFCSPHIGHO2_02_FULL_45_35</name>
    <dbReference type="NCBI Taxonomy" id="1802311"/>
    <lineage>
        <taxon>Bacteria</taxon>
        <taxon>Candidatus Tayloriibacteriota</taxon>
    </lineage>
</organism>
<accession>A0A1G2MW17</accession>
<dbReference type="Proteomes" id="UP000177943">
    <property type="component" value="Unassembled WGS sequence"/>
</dbReference>
<sequence>MPFEHPHFNNEGEHTVWVRKAMQIKLAERQYGEEVSSHMVEWIDEHSDEFKKLFDQHIEKDPAFIEHFEKDPDTVLDLIEQEMSSK</sequence>
<proteinExistence type="predicted"/>
<reference evidence="1 2" key="1">
    <citation type="journal article" date="2016" name="Nat. Commun.">
        <title>Thousands of microbial genomes shed light on interconnected biogeochemical processes in an aquifer system.</title>
        <authorList>
            <person name="Anantharaman K."/>
            <person name="Brown C.T."/>
            <person name="Hug L.A."/>
            <person name="Sharon I."/>
            <person name="Castelle C.J."/>
            <person name="Probst A.J."/>
            <person name="Thomas B.C."/>
            <person name="Singh A."/>
            <person name="Wilkins M.J."/>
            <person name="Karaoz U."/>
            <person name="Brodie E.L."/>
            <person name="Williams K.H."/>
            <person name="Hubbard S.S."/>
            <person name="Banfield J.F."/>
        </authorList>
    </citation>
    <scope>NUCLEOTIDE SEQUENCE [LARGE SCALE GENOMIC DNA]</scope>
</reference>
<evidence type="ECO:0000313" key="2">
    <source>
        <dbReference type="Proteomes" id="UP000177943"/>
    </source>
</evidence>
<dbReference type="AlphaFoldDB" id="A0A1G2MW17"/>
<comment type="caution">
    <text evidence="1">The sequence shown here is derived from an EMBL/GenBank/DDBJ whole genome shotgun (WGS) entry which is preliminary data.</text>
</comment>
<name>A0A1G2MW17_9BACT</name>
<evidence type="ECO:0000313" key="1">
    <source>
        <dbReference type="EMBL" id="OHA28068.1"/>
    </source>
</evidence>
<gene>
    <name evidence="1" type="ORF">A3D56_00110</name>
</gene>